<accession>A0A401YEE6</accession>
<dbReference type="PANTHER" id="PTHR42892:SF1">
    <property type="entry name" value="GLUCOSAMINE-6-PHOSPHATE ISOMERASE"/>
    <property type="match status" value="1"/>
</dbReference>
<dbReference type="PANTHER" id="PTHR42892">
    <property type="entry name" value="GLUCOSAMINE-6-PHOSPHATE DEAMINASE-LIKE PROTEIN BT_0258-RELATED"/>
    <property type="match status" value="1"/>
</dbReference>
<dbReference type="EMBL" id="BIFH01000013">
    <property type="protein sequence ID" value="GCD92986.1"/>
    <property type="molecule type" value="Genomic_DNA"/>
</dbReference>
<sequence length="275" mass="29031">MPAPLPLRVFDAPADLGDALAREIADGIVAAAAAGVRYVLGCPGGRSPKPVYDALAEQVAARGLDLRHVVIAMMDEYVVAGPDGYTDIDHTAHNSCHRFAAEEIVAPLNAAAGPGRGIPADAVWFPDPADPEAYDTRLADAGGIDLFILASGATDGHIAFNPPGAPRDSRSRVVELPDSTRRDNLGTFPDYASLDEVPRHGVTVGVHTIVSRSRRAVMVVHGEHKREAVRRLGAAGDYDPAWPATLVVTCERPSLYVDRAAAPSPDTNRVAADAR</sequence>
<dbReference type="GO" id="GO:0005975">
    <property type="term" value="P:carbohydrate metabolic process"/>
    <property type="evidence" value="ECO:0007669"/>
    <property type="project" value="InterPro"/>
</dbReference>
<feature type="domain" description="Glucosamine/galactosamine-6-phosphate isomerase" evidence="1">
    <location>
        <begin position="13"/>
        <end position="248"/>
    </location>
</feature>
<evidence type="ECO:0000313" key="3">
    <source>
        <dbReference type="Proteomes" id="UP000286931"/>
    </source>
</evidence>
<name>A0A401YEE6_9ACTN</name>
<dbReference type="Gene3D" id="3.40.50.1360">
    <property type="match status" value="1"/>
</dbReference>
<dbReference type="Proteomes" id="UP000286931">
    <property type="component" value="Unassembled WGS sequence"/>
</dbReference>
<organism evidence="2 3">
    <name type="scientific">Embleya hyalina</name>
    <dbReference type="NCBI Taxonomy" id="516124"/>
    <lineage>
        <taxon>Bacteria</taxon>
        <taxon>Bacillati</taxon>
        <taxon>Actinomycetota</taxon>
        <taxon>Actinomycetes</taxon>
        <taxon>Kitasatosporales</taxon>
        <taxon>Streptomycetaceae</taxon>
        <taxon>Embleya</taxon>
    </lineage>
</organism>
<keyword evidence="3" id="KW-1185">Reference proteome</keyword>
<gene>
    <name evidence="2" type="primary">nagB</name>
    <name evidence="2" type="ORF">EHYA_00629</name>
</gene>
<dbReference type="InterPro" id="IPR052960">
    <property type="entry name" value="GlcN6P_deaminase-like"/>
</dbReference>
<dbReference type="SUPFAM" id="SSF100950">
    <property type="entry name" value="NagB/RpiA/CoA transferase-like"/>
    <property type="match status" value="1"/>
</dbReference>
<dbReference type="InterPro" id="IPR006148">
    <property type="entry name" value="Glc/Gal-6P_isomerase"/>
</dbReference>
<dbReference type="Pfam" id="PF01182">
    <property type="entry name" value="Glucosamine_iso"/>
    <property type="match status" value="1"/>
</dbReference>
<evidence type="ECO:0000313" key="2">
    <source>
        <dbReference type="EMBL" id="GCD92986.1"/>
    </source>
</evidence>
<proteinExistence type="predicted"/>
<protein>
    <submittedName>
        <fullName evidence="2">Glucosamine-6-phosphate deaminase</fullName>
    </submittedName>
</protein>
<reference evidence="2 3" key="1">
    <citation type="submission" date="2018-12" db="EMBL/GenBank/DDBJ databases">
        <title>Draft genome sequence of Embleya hyalina NBRC 13850T.</title>
        <authorList>
            <person name="Komaki H."/>
            <person name="Hosoyama A."/>
            <person name="Kimura A."/>
            <person name="Ichikawa N."/>
            <person name="Tamura T."/>
        </authorList>
    </citation>
    <scope>NUCLEOTIDE SEQUENCE [LARGE SCALE GENOMIC DNA]</scope>
    <source>
        <strain evidence="2 3">NBRC 13850</strain>
    </source>
</reference>
<dbReference type="AlphaFoldDB" id="A0A401YEE6"/>
<dbReference type="OrthoDB" id="9791139at2"/>
<comment type="caution">
    <text evidence="2">The sequence shown here is derived from an EMBL/GenBank/DDBJ whole genome shotgun (WGS) entry which is preliminary data.</text>
</comment>
<dbReference type="RefSeq" id="WP_126635280.1">
    <property type="nucleotide sequence ID" value="NZ_BIFH01000013.1"/>
</dbReference>
<evidence type="ECO:0000259" key="1">
    <source>
        <dbReference type="Pfam" id="PF01182"/>
    </source>
</evidence>
<dbReference type="InterPro" id="IPR037171">
    <property type="entry name" value="NagB/RpiA_transferase-like"/>
</dbReference>